<dbReference type="EMBL" id="JAQFWQ010000037">
    <property type="protein sequence ID" value="MDA2811872.1"/>
    <property type="molecule type" value="Genomic_DNA"/>
</dbReference>
<evidence type="ECO:0000313" key="2">
    <source>
        <dbReference type="Proteomes" id="UP001527866"/>
    </source>
</evidence>
<gene>
    <name evidence="1" type="ORF">O4J56_14610</name>
</gene>
<reference evidence="1 2" key="1">
    <citation type="submission" date="2023-01" db="EMBL/GenBank/DDBJ databases">
        <title>Draft genome sequence of Nocardiopsis sp. RSe5-2 isolated from halophytes.</title>
        <authorList>
            <person name="Duangmal K."/>
            <person name="Chantavorakit T."/>
        </authorList>
    </citation>
    <scope>NUCLEOTIDE SEQUENCE [LARGE SCALE GENOMIC DNA]</scope>
    <source>
        <strain evidence="1 2">RSe5-2</strain>
    </source>
</reference>
<name>A0ABT4U685_9ACTN</name>
<dbReference type="RefSeq" id="WP_270686323.1">
    <property type="nucleotide sequence ID" value="NZ_JAQFWQ010000037.1"/>
</dbReference>
<evidence type="ECO:0008006" key="3">
    <source>
        <dbReference type="Google" id="ProtNLM"/>
    </source>
</evidence>
<accession>A0ABT4U685</accession>
<proteinExistence type="predicted"/>
<sequence length="221" mass="24218">MAYAFEDSLIPPEAEIGFDIGIPDTWTQYDLSADGIAELRGQLLQAAGADADAEQMSRLNEVFSTMATIAQDSRSSGLLSAAGTLERYEDGFFMATVCVMSFREPPGHELDPIKLLDYIHPPSSTADEGTWLRKTVVELPESGADLCGRMYGVADYKLDQATGEAFRAVLMHTAFRVPGLDKRVVVSCSSPNVELQDEILQLFDAITGTAWFWKRLPQNTG</sequence>
<protein>
    <recommendedName>
        <fullName evidence="3">DUF1795 domain-containing protein</fullName>
    </recommendedName>
</protein>
<evidence type="ECO:0000313" key="1">
    <source>
        <dbReference type="EMBL" id="MDA2811872.1"/>
    </source>
</evidence>
<dbReference type="Proteomes" id="UP001527866">
    <property type="component" value="Unassembled WGS sequence"/>
</dbReference>
<comment type="caution">
    <text evidence="1">The sequence shown here is derived from an EMBL/GenBank/DDBJ whole genome shotgun (WGS) entry which is preliminary data.</text>
</comment>
<organism evidence="1 2">
    <name type="scientific">Nocardiopsis endophytica</name>
    <dbReference type="NCBI Taxonomy" id="3018445"/>
    <lineage>
        <taxon>Bacteria</taxon>
        <taxon>Bacillati</taxon>
        <taxon>Actinomycetota</taxon>
        <taxon>Actinomycetes</taxon>
        <taxon>Streptosporangiales</taxon>
        <taxon>Nocardiopsidaceae</taxon>
        <taxon>Nocardiopsis</taxon>
    </lineage>
</organism>
<keyword evidence="2" id="KW-1185">Reference proteome</keyword>